<evidence type="ECO:0000313" key="1">
    <source>
        <dbReference type="EMBL" id="KAL2631081.1"/>
    </source>
</evidence>
<dbReference type="Proteomes" id="UP001605036">
    <property type="component" value="Unassembled WGS sequence"/>
</dbReference>
<protein>
    <recommendedName>
        <fullName evidence="3">Transposase</fullName>
    </recommendedName>
</protein>
<keyword evidence="2" id="KW-1185">Reference proteome</keyword>
<sequence>MSPNSKVLIKSFVRCGDLDCELKEKAVSNYFKVSFDTLKWYLRNNQQILFEEMSQMPGFGVMAAEYPSDEIGYRPSPNVRVHALFVALGGKKALTLGSHIKLHVKQIQGKLPLLFL</sequence>
<gene>
    <name evidence="1" type="ORF">R1flu_015767</name>
</gene>
<comment type="caution">
    <text evidence="1">The sequence shown here is derived from an EMBL/GenBank/DDBJ whole genome shotgun (WGS) entry which is preliminary data.</text>
</comment>
<dbReference type="AlphaFoldDB" id="A0ABD1YJW3"/>
<evidence type="ECO:0000313" key="2">
    <source>
        <dbReference type="Proteomes" id="UP001605036"/>
    </source>
</evidence>
<evidence type="ECO:0008006" key="3">
    <source>
        <dbReference type="Google" id="ProtNLM"/>
    </source>
</evidence>
<proteinExistence type="predicted"/>
<reference evidence="1 2" key="1">
    <citation type="submission" date="2024-09" db="EMBL/GenBank/DDBJ databases">
        <title>Chromosome-scale assembly of Riccia fluitans.</title>
        <authorList>
            <person name="Paukszto L."/>
            <person name="Sawicki J."/>
            <person name="Karawczyk K."/>
            <person name="Piernik-Szablinska J."/>
            <person name="Szczecinska M."/>
            <person name="Mazdziarz M."/>
        </authorList>
    </citation>
    <scope>NUCLEOTIDE SEQUENCE [LARGE SCALE GENOMIC DNA]</scope>
    <source>
        <strain evidence="1">Rf_01</strain>
        <tissue evidence="1">Aerial parts of the thallus</tissue>
    </source>
</reference>
<name>A0ABD1YJW3_9MARC</name>
<organism evidence="1 2">
    <name type="scientific">Riccia fluitans</name>
    <dbReference type="NCBI Taxonomy" id="41844"/>
    <lineage>
        <taxon>Eukaryota</taxon>
        <taxon>Viridiplantae</taxon>
        <taxon>Streptophyta</taxon>
        <taxon>Embryophyta</taxon>
        <taxon>Marchantiophyta</taxon>
        <taxon>Marchantiopsida</taxon>
        <taxon>Marchantiidae</taxon>
        <taxon>Marchantiales</taxon>
        <taxon>Ricciaceae</taxon>
        <taxon>Riccia</taxon>
    </lineage>
</organism>
<accession>A0ABD1YJW3</accession>
<dbReference type="EMBL" id="JBHFFA010000004">
    <property type="protein sequence ID" value="KAL2631081.1"/>
    <property type="molecule type" value="Genomic_DNA"/>
</dbReference>